<evidence type="ECO:0000313" key="3">
    <source>
        <dbReference type="Proteomes" id="UP001551584"/>
    </source>
</evidence>
<dbReference type="EMBL" id="JBEZNA010000130">
    <property type="protein sequence ID" value="MEU9581557.1"/>
    <property type="molecule type" value="Genomic_DNA"/>
</dbReference>
<evidence type="ECO:0000313" key="2">
    <source>
        <dbReference type="EMBL" id="MEU9581557.1"/>
    </source>
</evidence>
<evidence type="ECO:0000256" key="1">
    <source>
        <dbReference type="SAM" id="MobiDB-lite"/>
    </source>
</evidence>
<reference evidence="2 3" key="1">
    <citation type="submission" date="2024-06" db="EMBL/GenBank/DDBJ databases">
        <title>The Natural Products Discovery Center: Release of the First 8490 Sequenced Strains for Exploring Actinobacteria Biosynthetic Diversity.</title>
        <authorList>
            <person name="Kalkreuter E."/>
            <person name="Kautsar S.A."/>
            <person name="Yang D."/>
            <person name="Bader C.D."/>
            <person name="Teijaro C.N."/>
            <person name="Fluegel L."/>
            <person name="Davis C.M."/>
            <person name="Simpson J.R."/>
            <person name="Lauterbach L."/>
            <person name="Steele A.D."/>
            <person name="Gui C."/>
            <person name="Meng S."/>
            <person name="Li G."/>
            <person name="Viehrig K."/>
            <person name="Ye F."/>
            <person name="Su P."/>
            <person name="Kiefer A.F."/>
            <person name="Nichols A."/>
            <person name="Cepeda A.J."/>
            <person name="Yan W."/>
            <person name="Fan B."/>
            <person name="Jiang Y."/>
            <person name="Adhikari A."/>
            <person name="Zheng C.-J."/>
            <person name="Schuster L."/>
            <person name="Cowan T.M."/>
            <person name="Smanski M.J."/>
            <person name="Chevrette M.G."/>
            <person name="De Carvalho L.P.S."/>
            <person name="Shen B."/>
        </authorList>
    </citation>
    <scope>NUCLEOTIDE SEQUENCE [LARGE SCALE GENOMIC DNA]</scope>
    <source>
        <strain evidence="2 3">NPDC048117</strain>
    </source>
</reference>
<organism evidence="2 3">
    <name type="scientific">Streptomyces chilikensis</name>
    <dbReference type="NCBI Taxonomy" id="1194079"/>
    <lineage>
        <taxon>Bacteria</taxon>
        <taxon>Bacillati</taxon>
        <taxon>Actinomycetota</taxon>
        <taxon>Actinomycetes</taxon>
        <taxon>Kitasatosporales</taxon>
        <taxon>Streptomycetaceae</taxon>
        <taxon>Streptomyces</taxon>
    </lineage>
</organism>
<gene>
    <name evidence="2" type="ORF">AB0D95_30540</name>
</gene>
<accession>A0ABV3EZB7</accession>
<keyword evidence="3" id="KW-1185">Reference proteome</keyword>
<proteinExistence type="predicted"/>
<comment type="caution">
    <text evidence="2">The sequence shown here is derived from an EMBL/GenBank/DDBJ whole genome shotgun (WGS) entry which is preliminary data.</text>
</comment>
<dbReference type="Proteomes" id="UP001551584">
    <property type="component" value="Unassembled WGS sequence"/>
</dbReference>
<sequence>MTNPPTAPRLGTNESRFAIPARVLSSQDSDTLRTDPAEHERDATIRGLRQIMADLLLTGEPYEVFHEYDRLRLVRRLTGGLSPYRELLLAHIPPLREPVLRREYGLCLRQADTHRPQITRPATGTPGVRRVPAPRYAPSTAARAEARRNGLL</sequence>
<feature type="region of interest" description="Disordered" evidence="1">
    <location>
        <begin position="115"/>
        <end position="152"/>
    </location>
</feature>
<protein>
    <submittedName>
        <fullName evidence="2">Uncharacterized protein</fullName>
    </submittedName>
</protein>
<name>A0ABV3EZB7_9ACTN</name>
<dbReference type="RefSeq" id="WP_359278290.1">
    <property type="nucleotide sequence ID" value="NZ_JBEZNA010000130.1"/>
</dbReference>